<dbReference type="PANTHER" id="PTHR22957:SF466">
    <property type="entry name" value="SI:DKEY-238D18.4"/>
    <property type="match status" value="1"/>
</dbReference>
<evidence type="ECO:0000313" key="5">
    <source>
        <dbReference type="Proteomes" id="UP001501920"/>
    </source>
</evidence>
<dbReference type="InterPro" id="IPR035969">
    <property type="entry name" value="Rab-GAP_TBC_sf"/>
</dbReference>
<evidence type="ECO:0000256" key="2">
    <source>
        <dbReference type="SAM" id="MobiDB-lite"/>
    </source>
</evidence>
<keyword evidence="5" id="KW-1185">Reference proteome</keyword>
<dbReference type="STRING" id="42514.ENSPNAP00000009209"/>
<dbReference type="Pfam" id="PF00566">
    <property type="entry name" value="RabGAP-TBC"/>
    <property type="match status" value="1"/>
</dbReference>
<dbReference type="SUPFAM" id="SSF47923">
    <property type="entry name" value="Ypt/Rab-GAP domain of gyp1p"/>
    <property type="match status" value="2"/>
</dbReference>
<feature type="domain" description="Rab-GAP TBC" evidence="3">
    <location>
        <begin position="85"/>
        <end position="348"/>
    </location>
</feature>
<dbReference type="Gene3D" id="1.10.472.80">
    <property type="entry name" value="Ypt/Rab-GAP domain of gyp1p, domain 3"/>
    <property type="match status" value="1"/>
</dbReference>
<reference evidence="4 5" key="1">
    <citation type="submission" date="2020-10" db="EMBL/GenBank/DDBJ databases">
        <title>Pygocentrus nattereri (red-bellied piranha) genome, fPygNat1, primary haplotype.</title>
        <authorList>
            <person name="Myers G."/>
            <person name="Meyer A."/>
            <person name="Karagic N."/>
            <person name="Pippel M."/>
            <person name="Winkler S."/>
            <person name="Tracey A."/>
            <person name="Wood J."/>
            <person name="Formenti G."/>
            <person name="Howe K."/>
            <person name="Fedrigo O."/>
            <person name="Jarvis E.D."/>
        </authorList>
    </citation>
    <scope>NUCLEOTIDE SEQUENCE [LARGE SCALE GENOMIC DNA]</scope>
</reference>
<protein>
    <recommendedName>
        <fullName evidence="3">Rab-GAP TBC domain-containing protein</fullName>
    </recommendedName>
</protein>
<feature type="region of interest" description="Disordered" evidence="2">
    <location>
        <begin position="1"/>
        <end position="40"/>
    </location>
</feature>
<dbReference type="OMA" id="TFCHWLL"/>
<evidence type="ECO:0000256" key="1">
    <source>
        <dbReference type="ARBA" id="ARBA00022468"/>
    </source>
</evidence>
<dbReference type="GeneTree" id="ENSGT00940000166417"/>
<reference evidence="4" key="2">
    <citation type="submission" date="2025-08" db="UniProtKB">
        <authorList>
            <consortium name="Ensembl"/>
        </authorList>
    </citation>
    <scope>IDENTIFICATION</scope>
</reference>
<dbReference type="FunFam" id="1.10.8.270:FF:000049">
    <property type="entry name" value="Si:dkey-238d18.4"/>
    <property type="match status" value="1"/>
</dbReference>
<accession>A0A3B4CFD3</accession>
<dbReference type="OrthoDB" id="10264062at2759"/>
<dbReference type="Ensembl" id="ENSPNAT00000015486.2">
    <property type="protein sequence ID" value="ENSPNAP00000009209.1"/>
    <property type="gene ID" value="ENSPNAG00000014741.2"/>
</dbReference>
<organism evidence="4 5">
    <name type="scientific">Pygocentrus nattereri</name>
    <name type="common">Red-bellied piranha</name>
    <dbReference type="NCBI Taxonomy" id="42514"/>
    <lineage>
        <taxon>Eukaryota</taxon>
        <taxon>Metazoa</taxon>
        <taxon>Chordata</taxon>
        <taxon>Craniata</taxon>
        <taxon>Vertebrata</taxon>
        <taxon>Euteleostomi</taxon>
        <taxon>Actinopterygii</taxon>
        <taxon>Neopterygii</taxon>
        <taxon>Teleostei</taxon>
        <taxon>Ostariophysi</taxon>
        <taxon>Characiformes</taxon>
        <taxon>Characoidei</taxon>
        <taxon>Pygocentrus</taxon>
    </lineage>
</organism>
<keyword evidence="1" id="KW-0343">GTPase activation</keyword>
<dbReference type="AlphaFoldDB" id="A0A3B4CFD3"/>
<reference evidence="4" key="3">
    <citation type="submission" date="2025-09" db="UniProtKB">
        <authorList>
            <consortium name="Ensembl"/>
        </authorList>
    </citation>
    <scope>IDENTIFICATION</scope>
</reference>
<evidence type="ECO:0000313" key="4">
    <source>
        <dbReference type="Ensembl" id="ENSPNAP00000009209.1"/>
    </source>
</evidence>
<dbReference type="GeneID" id="108441344"/>
<dbReference type="Proteomes" id="UP001501920">
    <property type="component" value="Chromosome 17"/>
</dbReference>
<dbReference type="PANTHER" id="PTHR22957">
    <property type="entry name" value="TBC1 DOMAIN FAMILY MEMBER GTPASE-ACTIVATING PROTEIN"/>
    <property type="match status" value="1"/>
</dbReference>
<proteinExistence type="predicted"/>
<dbReference type="Gene3D" id="1.10.8.270">
    <property type="entry name" value="putative rabgap domain of human tbc1 domain family member 14 like domains"/>
    <property type="match status" value="1"/>
</dbReference>
<name>A0A3B4CFD3_PYGNA</name>
<evidence type="ECO:0000259" key="3">
    <source>
        <dbReference type="PROSITE" id="PS50086"/>
    </source>
</evidence>
<dbReference type="GO" id="GO:0005096">
    <property type="term" value="F:GTPase activator activity"/>
    <property type="evidence" value="ECO:0007669"/>
    <property type="project" value="UniProtKB-KW"/>
</dbReference>
<dbReference type="InterPro" id="IPR000195">
    <property type="entry name" value="Rab-GAP-TBC_dom"/>
</dbReference>
<dbReference type="RefSeq" id="XP_017576314.1">
    <property type="nucleotide sequence ID" value="XM_017720825.2"/>
</dbReference>
<dbReference type="PROSITE" id="PS50086">
    <property type="entry name" value="TBC_RABGAP"/>
    <property type="match status" value="1"/>
</dbReference>
<dbReference type="SMART" id="SM00164">
    <property type="entry name" value="TBC"/>
    <property type="match status" value="1"/>
</dbReference>
<sequence>MASSGQAADGAAPAVRGKPCSRSNGPAREGKRANGALERQVRESSVAPVSCGAWPCANIQLPGVMDCEGRVDESRLRMYIFKHGGVSPAERGPVWRFLFGMYPSSSTALERPLLLDQMTVRYQVMKRKWQQLLPGAVRLRLNGTDAELVAAVQYFEQRQQREQEQQQYQAEEVRERMSFLELQAQVLFERVTFDLEELQEAIRIIDKDVPRTDRDLAYYMNEGLGNLLVLRDILITYAAFHPEVSYAQGMNDLCSRFLEVLDSEVDTYWSFSCYMEKFSKDFRADGLHRKIEIEAALLKELDPQLHAHLVTDNMDRLTFCHRWLLLGFQREFEHSDALRLFEILSCDHLELISQEVDRARYQERLACKHSLEDEPVTEPQAINTEFTFELFICATILLENRDALLSCRNEVQLIQFTNSLQGTLDLNSSLEKAEEHFYNYCKRTAWDCRKSKRKEEHFLYQLRNLFS</sequence>